<evidence type="ECO:0000256" key="25">
    <source>
        <dbReference type="SAM" id="MobiDB-lite"/>
    </source>
</evidence>
<feature type="transmembrane region" description="Helical" evidence="26">
    <location>
        <begin position="490"/>
        <end position="510"/>
    </location>
</feature>
<accession>A0A507FIU6</accession>
<dbReference type="InterPro" id="IPR036259">
    <property type="entry name" value="MFS_trans_sf"/>
</dbReference>
<dbReference type="Pfam" id="PF07690">
    <property type="entry name" value="MFS_1"/>
    <property type="match status" value="2"/>
</dbReference>
<feature type="compositionally biased region" description="Basic residues" evidence="25">
    <location>
        <begin position="353"/>
        <end position="363"/>
    </location>
</feature>
<evidence type="ECO:0000256" key="6">
    <source>
        <dbReference type="ARBA" id="ARBA00023136"/>
    </source>
</evidence>
<sequence>MYAAVRANSASTINTTGSVSVALKRHSAHAIDTPNTESDSHAHHHALTAESALSASDDFSDDDVQSETVLHVGLPVDGAARHVADGVRWWILALACMVMFGNYYAYDLPAALNKPLQMYLEEPDDAYQYQLNLLYSLYSLPNIVLPFFGGWMVDRFGTRRLMTFLSFLVCLGQLLFTLGVNGKRYALMHLGRIIFGLGGESLSVAVEYHHMPDPEKSLHLHWVPYLLLLQLQHSSAYKDAPRKPTGVNLSVSRLGTVLTDFLSPHLAISVSVPSAIWVGFFTCIVSMACGIALNFVDEYGSNLKFTVGASYELLETKAKHQKSRRGSIIAPLSPAVRPLRVASVSGTSEAKSSRHSRSRSRSARQRESSDDLSDVPSMPNIKDLFEFPLPFWQVVLVMCLMYATVIPFNTIHAAFLQLKWYPGNPTKAARVMAIPDILSAILVPFVGTFVDNYGRRSKVLFLCGVSMAAAHLVLGFCSETTLTSPVPVEIVLGFSYALLLTFQPCIPLVVSERRVATAFGLATSAQNLALTIFPMIVASLVTWDASYKLTEAFFCFVSVLGALVCVWMHWYDSRHLGGILDLPVSAVSDSRQD</sequence>
<feature type="transmembrane region" description="Helical" evidence="26">
    <location>
        <begin position="161"/>
        <end position="180"/>
    </location>
</feature>
<evidence type="ECO:0000256" key="3">
    <source>
        <dbReference type="ARBA" id="ARBA00022448"/>
    </source>
</evidence>
<dbReference type="InterPro" id="IPR052187">
    <property type="entry name" value="MFSD1"/>
</dbReference>
<comment type="catalytic activity">
    <reaction evidence="16">
        <text>L-lysyl-L-lysine(out) = L-lysyl-L-lysine(in)</text>
        <dbReference type="Rhea" id="RHEA:79403"/>
        <dbReference type="ChEBI" id="CHEBI:229956"/>
    </reaction>
</comment>
<dbReference type="STRING" id="246404.A0A507FIU6"/>
<evidence type="ECO:0000256" key="9">
    <source>
        <dbReference type="ARBA" id="ARBA00044878"/>
    </source>
</evidence>
<comment type="catalytic activity">
    <reaction evidence="8">
        <text>L-lysyl-L-alanine(out) = L-lysyl-L-alanine(in)</text>
        <dbReference type="Rhea" id="RHEA:79399"/>
        <dbReference type="ChEBI" id="CHEBI:229954"/>
    </reaction>
</comment>
<dbReference type="AlphaFoldDB" id="A0A507FIU6"/>
<feature type="transmembrane region" description="Helical" evidence="26">
    <location>
        <begin position="126"/>
        <end position="149"/>
    </location>
</feature>
<dbReference type="Gene3D" id="1.20.1250.20">
    <property type="entry name" value="MFS general substrate transporter like domains"/>
    <property type="match status" value="2"/>
</dbReference>
<evidence type="ECO:0000256" key="7">
    <source>
        <dbReference type="ARBA" id="ARBA00023228"/>
    </source>
</evidence>
<comment type="catalytic activity">
    <reaction evidence="10">
        <text>L-alpha-aminoacyl-L-arginine(out) = L-alpha-aminoacyl-L-arginine(in)</text>
        <dbReference type="Rhea" id="RHEA:79367"/>
        <dbReference type="ChEBI" id="CHEBI:229968"/>
    </reaction>
</comment>
<feature type="transmembrane region" description="Helical" evidence="26">
    <location>
        <begin position="517"/>
        <end position="543"/>
    </location>
</feature>
<feature type="transmembrane region" description="Helical" evidence="26">
    <location>
        <begin position="275"/>
        <end position="296"/>
    </location>
</feature>
<feature type="transmembrane region" description="Helical" evidence="26">
    <location>
        <begin position="549"/>
        <end position="570"/>
    </location>
</feature>
<comment type="function">
    <text evidence="23">Lysosomal dipeptide uniporter that selectively exports lysine, arginine or histidine-containing dipeptides with a net positive charge from the lysosome lumen into the cytosol. Could play a role in a specific type of protein O-glycosylation indirectly regulating macrophages migration and tissue invasion. Also essential for liver homeostasis.</text>
</comment>
<feature type="transmembrane region" description="Helical" evidence="26">
    <location>
        <begin position="387"/>
        <end position="408"/>
    </location>
</feature>
<keyword evidence="28" id="KW-1185">Reference proteome</keyword>
<evidence type="ECO:0000256" key="10">
    <source>
        <dbReference type="ARBA" id="ARBA00044881"/>
    </source>
</evidence>
<evidence type="ECO:0000256" key="23">
    <source>
        <dbReference type="ARBA" id="ARBA00045709"/>
    </source>
</evidence>
<evidence type="ECO:0000256" key="5">
    <source>
        <dbReference type="ARBA" id="ARBA00022989"/>
    </source>
</evidence>
<keyword evidence="5 26" id="KW-1133">Transmembrane helix</keyword>
<evidence type="ECO:0000256" key="11">
    <source>
        <dbReference type="ARBA" id="ARBA00044884"/>
    </source>
</evidence>
<keyword evidence="6 26" id="KW-0472">Membrane</keyword>
<comment type="subunit">
    <text evidence="24">Homodimer. Interacts with lysosomal protein GLMP (via lumenal domain); the interaction starts while both proteins are still in the endoplasmic reticulum and is required for stabilization of MFSD1 in lysosomes but has no direct effect on its targeting to lysosomes or transporter activity.</text>
</comment>
<gene>
    <name evidence="27" type="ORF">CcCBS67573_g03114</name>
</gene>
<dbReference type="GO" id="GO:0022857">
    <property type="term" value="F:transmembrane transporter activity"/>
    <property type="evidence" value="ECO:0007669"/>
    <property type="project" value="InterPro"/>
</dbReference>
<dbReference type="Proteomes" id="UP000320333">
    <property type="component" value="Unassembled WGS sequence"/>
</dbReference>
<evidence type="ECO:0000256" key="19">
    <source>
        <dbReference type="ARBA" id="ARBA00044919"/>
    </source>
</evidence>
<dbReference type="InterPro" id="IPR011701">
    <property type="entry name" value="MFS"/>
</dbReference>
<comment type="caution">
    <text evidence="27">The sequence shown here is derived from an EMBL/GenBank/DDBJ whole genome shotgun (WGS) entry which is preliminary data.</text>
</comment>
<proteinExistence type="inferred from homology"/>
<feature type="transmembrane region" description="Helical" evidence="26">
    <location>
        <begin position="89"/>
        <end position="106"/>
    </location>
</feature>
<dbReference type="OrthoDB" id="424834at2759"/>
<evidence type="ECO:0000256" key="2">
    <source>
        <dbReference type="ARBA" id="ARBA00008335"/>
    </source>
</evidence>
<evidence type="ECO:0000256" key="16">
    <source>
        <dbReference type="ARBA" id="ARBA00044900"/>
    </source>
</evidence>
<evidence type="ECO:0000313" key="28">
    <source>
        <dbReference type="Proteomes" id="UP000320333"/>
    </source>
</evidence>
<evidence type="ECO:0000256" key="22">
    <source>
        <dbReference type="ARBA" id="ARBA00045018"/>
    </source>
</evidence>
<comment type="similarity">
    <text evidence="2">Belongs to the major facilitator superfamily.</text>
</comment>
<name>A0A507FIU6_9FUNG</name>
<dbReference type="PANTHER" id="PTHR23512:SF3">
    <property type="entry name" value="MAJOR FACILITATOR SUPERFAMILY DOMAIN-CONTAINING PROTEIN 1"/>
    <property type="match status" value="1"/>
</dbReference>
<feature type="region of interest" description="Disordered" evidence="25">
    <location>
        <begin position="342"/>
        <end position="375"/>
    </location>
</feature>
<feature type="transmembrane region" description="Helical" evidence="26">
    <location>
        <begin position="428"/>
        <end position="447"/>
    </location>
</feature>
<dbReference type="EMBL" id="QEAP01000074">
    <property type="protein sequence ID" value="TPX75630.1"/>
    <property type="molecule type" value="Genomic_DNA"/>
</dbReference>
<keyword evidence="3" id="KW-0813">Transport</keyword>
<evidence type="ECO:0000256" key="8">
    <source>
        <dbReference type="ARBA" id="ARBA00044876"/>
    </source>
</evidence>
<comment type="catalytic activity">
    <reaction evidence="11">
        <text>L-alpha-aminoacyl-L-histidine(out) = L-alpha-aminoacyl-L-histidine(in)</text>
        <dbReference type="Rhea" id="RHEA:79375"/>
        <dbReference type="ChEBI" id="CHEBI:229967"/>
    </reaction>
</comment>
<comment type="catalytic activity">
    <reaction evidence="20">
        <text>L-lysyl-glycine(out) = L-lysyl-glycine(in)</text>
        <dbReference type="Rhea" id="RHEA:79407"/>
        <dbReference type="ChEBI" id="CHEBI:191202"/>
    </reaction>
</comment>
<evidence type="ECO:0000256" key="1">
    <source>
        <dbReference type="ARBA" id="ARBA00004155"/>
    </source>
</evidence>
<evidence type="ECO:0000313" key="27">
    <source>
        <dbReference type="EMBL" id="TPX75630.1"/>
    </source>
</evidence>
<comment type="catalytic activity">
    <reaction evidence="18">
        <text>L-histidyl-L-alpha-amino acid(out) = L-histidyl-L-alpha-amino acid(in)</text>
        <dbReference type="Rhea" id="RHEA:79379"/>
        <dbReference type="ChEBI" id="CHEBI:229964"/>
    </reaction>
</comment>
<comment type="catalytic activity">
    <reaction evidence="14">
        <text>L-aspartyl-L-lysine(out) = L-aspartyl-L-lysine(in)</text>
        <dbReference type="Rhea" id="RHEA:79411"/>
        <dbReference type="ChEBI" id="CHEBI:229953"/>
    </reaction>
</comment>
<evidence type="ECO:0000256" key="14">
    <source>
        <dbReference type="ARBA" id="ARBA00044898"/>
    </source>
</evidence>
<evidence type="ECO:0000256" key="26">
    <source>
        <dbReference type="SAM" id="Phobius"/>
    </source>
</evidence>
<comment type="subcellular location">
    <subcellularLocation>
        <location evidence="1">Lysosome membrane</location>
        <topology evidence="1">Multi-pass membrane protein</topology>
    </subcellularLocation>
</comment>
<evidence type="ECO:0000256" key="24">
    <source>
        <dbReference type="ARBA" id="ARBA00046376"/>
    </source>
</evidence>
<comment type="catalytic activity">
    <reaction evidence="15">
        <text>L-arginyl-L-alpha-amino acid(out) = L-arginyl-L-alpha-amino acid(in)</text>
        <dbReference type="Rhea" id="RHEA:79371"/>
        <dbReference type="ChEBI" id="CHEBI:84315"/>
    </reaction>
</comment>
<comment type="catalytic activity">
    <reaction evidence="13">
        <text>L-alpha-aminoacyl-L-lysine(out) = L-alpha-aminoacyl-L-lysine(in)</text>
        <dbReference type="Rhea" id="RHEA:79383"/>
        <dbReference type="ChEBI" id="CHEBI:229966"/>
    </reaction>
</comment>
<protein>
    <recommendedName>
        <fullName evidence="21">Lysosomal dipeptide transporter MFSD1</fullName>
    </recommendedName>
    <alternativeName>
        <fullName evidence="22">Major facilitator superfamily domain-containing protein 1</fullName>
    </alternativeName>
</protein>
<comment type="catalytic activity">
    <reaction evidence="12">
        <text>L-lysyl-L-alpha-amino acid(out) = L-lysyl-L-alpha-amino acid(in)</text>
        <dbReference type="Rhea" id="RHEA:79387"/>
        <dbReference type="ChEBI" id="CHEBI:229965"/>
    </reaction>
</comment>
<comment type="catalytic activity">
    <reaction evidence="9">
        <text>L-histidyl-glycine(out) = L-histidyl-glycine(in)</text>
        <dbReference type="Rhea" id="RHEA:79395"/>
        <dbReference type="ChEBI" id="CHEBI:229957"/>
    </reaction>
</comment>
<organism evidence="27 28">
    <name type="scientific">Chytriomyces confervae</name>
    <dbReference type="NCBI Taxonomy" id="246404"/>
    <lineage>
        <taxon>Eukaryota</taxon>
        <taxon>Fungi</taxon>
        <taxon>Fungi incertae sedis</taxon>
        <taxon>Chytridiomycota</taxon>
        <taxon>Chytridiomycota incertae sedis</taxon>
        <taxon>Chytridiomycetes</taxon>
        <taxon>Chytridiales</taxon>
        <taxon>Chytriomycetaceae</taxon>
        <taxon>Chytriomyces</taxon>
    </lineage>
</organism>
<feature type="transmembrane region" description="Helical" evidence="26">
    <location>
        <begin position="459"/>
        <end position="478"/>
    </location>
</feature>
<keyword evidence="4 26" id="KW-0812">Transmembrane</keyword>
<evidence type="ECO:0000256" key="20">
    <source>
        <dbReference type="ARBA" id="ARBA00044924"/>
    </source>
</evidence>
<comment type="catalytic activity">
    <reaction evidence="17">
        <text>L-arginyl-glycine(out) = L-arginyl-glycine(in)</text>
        <dbReference type="Rhea" id="RHEA:79391"/>
        <dbReference type="ChEBI" id="CHEBI:229955"/>
    </reaction>
</comment>
<dbReference type="SUPFAM" id="SSF103473">
    <property type="entry name" value="MFS general substrate transporter"/>
    <property type="match status" value="2"/>
</dbReference>
<dbReference type="PANTHER" id="PTHR23512">
    <property type="entry name" value="MAJOR FACILITATOR SUPERFAMILY DOMAIN-CONTAINING PROTEIN 1"/>
    <property type="match status" value="1"/>
</dbReference>
<keyword evidence="7" id="KW-0458">Lysosome</keyword>
<reference evidence="27 28" key="1">
    <citation type="journal article" date="2019" name="Sci. Rep.">
        <title>Comparative genomics of chytrid fungi reveal insights into the obligate biotrophic and pathogenic lifestyle of Synchytrium endobioticum.</title>
        <authorList>
            <person name="van de Vossenberg B.T.L.H."/>
            <person name="Warris S."/>
            <person name="Nguyen H.D.T."/>
            <person name="van Gent-Pelzer M.P.E."/>
            <person name="Joly D.L."/>
            <person name="van de Geest H.C."/>
            <person name="Bonants P.J.M."/>
            <person name="Smith D.S."/>
            <person name="Levesque C.A."/>
            <person name="van der Lee T.A.J."/>
        </authorList>
    </citation>
    <scope>NUCLEOTIDE SEQUENCE [LARGE SCALE GENOMIC DNA]</scope>
    <source>
        <strain evidence="27 28">CBS 675.73</strain>
    </source>
</reference>
<comment type="catalytic activity">
    <reaction evidence="19">
        <text>L-alanyl-L-lysine(out) = L-alanyl-L-lysine(in)</text>
        <dbReference type="Rhea" id="RHEA:79415"/>
        <dbReference type="ChEBI" id="CHEBI:192470"/>
    </reaction>
</comment>
<evidence type="ECO:0000256" key="15">
    <source>
        <dbReference type="ARBA" id="ARBA00044899"/>
    </source>
</evidence>
<evidence type="ECO:0000256" key="12">
    <source>
        <dbReference type="ARBA" id="ARBA00044891"/>
    </source>
</evidence>
<evidence type="ECO:0000256" key="21">
    <source>
        <dbReference type="ARBA" id="ARBA00044985"/>
    </source>
</evidence>
<evidence type="ECO:0000256" key="4">
    <source>
        <dbReference type="ARBA" id="ARBA00022692"/>
    </source>
</evidence>
<evidence type="ECO:0000256" key="13">
    <source>
        <dbReference type="ARBA" id="ARBA00044893"/>
    </source>
</evidence>
<evidence type="ECO:0000256" key="18">
    <source>
        <dbReference type="ARBA" id="ARBA00044912"/>
    </source>
</evidence>
<evidence type="ECO:0000256" key="17">
    <source>
        <dbReference type="ARBA" id="ARBA00044903"/>
    </source>
</evidence>